<dbReference type="InterPro" id="IPR050266">
    <property type="entry name" value="AB_hydrolase_sf"/>
</dbReference>
<dbReference type="InterPro" id="IPR029058">
    <property type="entry name" value="AB_hydrolase_fold"/>
</dbReference>
<dbReference type="PANTHER" id="PTHR43798:SF33">
    <property type="entry name" value="HYDROLASE, PUTATIVE (AFU_ORTHOLOGUE AFUA_2G14860)-RELATED"/>
    <property type="match status" value="1"/>
</dbReference>
<dbReference type="Pfam" id="PF12697">
    <property type="entry name" value="Abhydrolase_6"/>
    <property type="match status" value="1"/>
</dbReference>
<sequence>MGEASKPAFLFIHGAGGTASKWRSLRKKLNNEENQYINLPGRDQIQDQSTSTISDLADYIKSQINDDVIIVGHSMGGLVSVDVASSNPHVKGVVLINSHFTLPVHPKILESLKQEVFPDGLFYASYHKGTDQKLLKEEKKEIELVSIQRTYRDFKACDDYKEGKEKFTKIDVPLMCVYGNEDRMVPREVSKEVKELKPNADVSVVNDCGHYLMLEQPEALANLLNNFQDVIQETKEDTKQ</sequence>
<dbReference type="GO" id="GO:0016787">
    <property type="term" value="F:hydrolase activity"/>
    <property type="evidence" value="ECO:0007669"/>
    <property type="project" value="UniProtKB-KW"/>
</dbReference>
<protein>
    <submittedName>
        <fullName evidence="2">Alpha/beta hydrolase</fullName>
    </submittedName>
</protein>
<gene>
    <name evidence="2" type="ORF">NC797_05890</name>
</gene>
<dbReference type="Proteomes" id="UP001145050">
    <property type="component" value="Unassembled WGS sequence"/>
</dbReference>
<comment type="caution">
    <text evidence="2">The sequence shown here is derived from an EMBL/GenBank/DDBJ whole genome shotgun (WGS) entry which is preliminary data.</text>
</comment>
<dbReference type="Gene3D" id="3.40.50.1820">
    <property type="entry name" value="alpha/beta hydrolase"/>
    <property type="match status" value="1"/>
</dbReference>
<evidence type="ECO:0000259" key="1">
    <source>
        <dbReference type="Pfam" id="PF12697"/>
    </source>
</evidence>
<dbReference type="InterPro" id="IPR000073">
    <property type="entry name" value="AB_hydrolase_1"/>
</dbReference>
<dbReference type="AlphaFoldDB" id="A0A9X3WVE8"/>
<keyword evidence="2" id="KW-0378">Hydrolase</keyword>
<dbReference type="PRINTS" id="PR00111">
    <property type="entry name" value="ABHYDROLASE"/>
</dbReference>
<organism evidence="2 3">
    <name type="scientific">Terrihalobacillus insolitus</name>
    <dbReference type="NCBI Taxonomy" id="2950438"/>
    <lineage>
        <taxon>Bacteria</taxon>
        <taxon>Bacillati</taxon>
        <taxon>Bacillota</taxon>
        <taxon>Bacilli</taxon>
        <taxon>Bacillales</taxon>
        <taxon>Bacillaceae</taxon>
        <taxon>Terrihalobacillus</taxon>
    </lineage>
</organism>
<reference evidence="2" key="1">
    <citation type="submission" date="2022-06" db="EMBL/GenBank/DDBJ databases">
        <title>Aquibacillus sp. a new bacterium isolated from soil saline samples.</title>
        <authorList>
            <person name="Galisteo C."/>
            <person name="De La Haba R."/>
            <person name="Sanchez-Porro C."/>
            <person name="Ventosa A."/>
        </authorList>
    </citation>
    <scope>NUCLEOTIDE SEQUENCE</scope>
    <source>
        <strain evidence="2">3ASR75-11</strain>
    </source>
</reference>
<evidence type="ECO:0000313" key="2">
    <source>
        <dbReference type="EMBL" id="MDC3424039.1"/>
    </source>
</evidence>
<keyword evidence="3" id="KW-1185">Reference proteome</keyword>
<dbReference type="PANTHER" id="PTHR43798">
    <property type="entry name" value="MONOACYLGLYCEROL LIPASE"/>
    <property type="match status" value="1"/>
</dbReference>
<dbReference type="EMBL" id="JAMQKB010000004">
    <property type="protein sequence ID" value="MDC3424039.1"/>
    <property type="molecule type" value="Genomic_DNA"/>
</dbReference>
<proteinExistence type="predicted"/>
<accession>A0A9X3WVE8</accession>
<feature type="domain" description="AB hydrolase-1" evidence="1">
    <location>
        <begin position="9"/>
        <end position="222"/>
    </location>
</feature>
<evidence type="ECO:0000313" key="3">
    <source>
        <dbReference type="Proteomes" id="UP001145050"/>
    </source>
</evidence>
<name>A0A9X3WVE8_9BACI</name>
<dbReference type="SUPFAM" id="SSF53474">
    <property type="entry name" value="alpha/beta-Hydrolases"/>
    <property type="match status" value="1"/>
</dbReference>
<dbReference type="RefSeq" id="WP_272435844.1">
    <property type="nucleotide sequence ID" value="NZ_JAMQKB010000004.1"/>
</dbReference>
<dbReference type="GO" id="GO:0016020">
    <property type="term" value="C:membrane"/>
    <property type="evidence" value="ECO:0007669"/>
    <property type="project" value="TreeGrafter"/>
</dbReference>